<organism evidence="3 4">
    <name type="scientific">Petromyzon marinus</name>
    <name type="common">Sea lamprey</name>
    <dbReference type="NCBI Taxonomy" id="7757"/>
    <lineage>
        <taxon>Eukaryota</taxon>
        <taxon>Metazoa</taxon>
        <taxon>Chordata</taxon>
        <taxon>Craniata</taxon>
        <taxon>Vertebrata</taxon>
        <taxon>Cyclostomata</taxon>
        <taxon>Hyperoartia</taxon>
        <taxon>Petromyzontiformes</taxon>
        <taxon>Petromyzontidae</taxon>
        <taxon>Petromyzon</taxon>
    </lineage>
</organism>
<name>A0AAJ7STT1_PETMA</name>
<keyword evidence="1" id="KW-0175">Coiled coil</keyword>
<evidence type="ECO:0000313" key="4">
    <source>
        <dbReference type="RefSeq" id="XP_032804513.1"/>
    </source>
</evidence>
<feature type="coiled-coil region" evidence="1">
    <location>
        <begin position="244"/>
        <end position="344"/>
    </location>
</feature>
<evidence type="ECO:0000313" key="3">
    <source>
        <dbReference type="Proteomes" id="UP001318040"/>
    </source>
</evidence>
<feature type="region of interest" description="Disordered" evidence="2">
    <location>
        <begin position="58"/>
        <end position="90"/>
    </location>
</feature>
<accession>A0AAJ7STT1</accession>
<dbReference type="AlphaFoldDB" id="A0AAJ7STT1"/>
<feature type="region of interest" description="Disordered" evidence="2">
    <location>
        <begin position="142"/>
        <end position="173"/>
    </location>
</feature>
<proteinExistence type="predicted"/>
<evidence type="ECO:0000256" key="2">
    <source>
        <dbReference type="SAM" id="MobiDB-lite"/>
    </source>
</evidence>
<dbReference type="Proteomes" id="UP001318040">
    <property type="component" value="Chromosome 6"/>
</dbReference>
<gene>
    <name evidence="4" type="primary">LOC116939798</name>
</gene>
<reference evidence="4" key="1">
    <citation type="submission" date="2025-08" db="UniProtKB">
        <authorList>
            <consortium name="RefSeq"/>
        </authorList>
    </citation>
    <scope>IDENTIFICATION</scope>
    <source>
        <tissue evidence="4">Sperm</tissue>
    </source>
</reference>
<dbReference type="RefSeq" id="XP_032804513.1">
    <property type="nucleotide sequence ID" value="XM_032948622.1"/>
</dbReference>
<protein>
    <submittedName>
        <fullName evidence="4">Centrosome-associated protein CEP250-like isoform X1</fullName>
    </submittedName>
</protein>
<keyword evidence="3" id="KW-1185">Reference proteome</keyword>
<evidence type="ECO:0000256" key="1">
    <source>
        <dbReference type="SAM" id="Coils"/>
    </source>
</evidence>
<dbReference type="KEGG" id="pmrn:116939798"/>
<sequence length="346" mass="38978">MKINSPASVSLLYAGGYRCWFMKWGCFFFWFDCETRRCVAFPPLVALATRAEGTPASGLPLPLRPADRTTMNTMKTNPPPPSKCGGRAAAPCRQGAQLPAVRPTARPLWRSATGSLTGVTGVTGVGIAPTLADSGGQLSLPLAQSLPPPVPRRPAKEPAVSMETQEGSAETDMRVQFQDREKELLDQIRILTMKVNLLGQENKDKDSMVTSLTKQMNAKELELEERLATERQTHRQSLEKLAKVENLAKERMLLLQENARLHHEEVEKMKMQHKESMAAVLEGKEKEMQCLEEKIGKLKQHIADLLNGRSRERQQQLDELRKELNRITQENERMQKKLDSRLEKRC</sequence>